<dbReference type="EMBL" id="BMAV01015736">
    <property type="protein sequence ID" value="GFY65879.1"/>
    <property type="molecule type" value="Genomic_DNA"/>
</dbReference>
<comment type="caution">
    <text evidence="1">The sequence shown here is derived from an EMBL/GenBank/DDBJ whole genome shotgun (WGS) entry which is preliminary data.</text>
</comment>
<name>A0A8X6YA84_9ARAC</name>
<organism evidence="1 2">
    <name type="scientific">Trichonephila inaurata madagascariensis</name>
    <dbReference type="NCBI Taxonomy" id="2747483"/>
    <lineage>
        <taxon>Eukaryota</taxon>
        <taxon>Metazoa</taxon>
        <taxon>Ecdysozoa</taxon>
        <taxon>Arthropoda</taxon>
        <taxon>Chelicerata</taxon>
        <taxon>Arachnida</taxon>
        <taxon>Araneae</taxon>
        <taxon>Araneomorphae</taxon>
        <taxon>Entelegynae</taxon>
        <taxon>Araneoidea</taxon>
        <taxon>Nephilidae</taxon>
        <taxon>Trichonephila</taxon>
        <taxon>Trichonephila inaurata</taxon>
    </lineage>
</organism>
<proteinExistence type="predicted"/>
<accession>A0A8X6YA84</accession>
<evidence type="ECO:0000313" key="2">
    <source>
        <dbReference type="Proteomes" id="UP000886998"/>
    </source>
</evidence>
<evidence type="ECO:0000313" key="1">
    <source>
        <dbReference type="EMBL" id="GFY65879.1"/>
    </source>
</evidence>
<dbReference type="Proteomes" id="UP000886998">
    <property type="component" value="Unassembled WGS sequence"/>
</dbReference>
<reference evidence="1" key="1">
    <citation type="submission" date="2020-08" db="EMBL/GenBank/DDBJ databases">
        <title>Multicomponent nature underlies the extraordinary mechanical properties of spider dragline silk.</title>
        <authorList>
            <person name="Kono N."/>
            <person name="Nakamura H."/>
            <person name="Mori M."/>
            <person name="Yoshida Y."/>
            <person name="Ohtoshi R."/>
            <person name="Malay A.D."/>
            <person name="Moran D.A.P."/>
            <person name="Tomita M."/>
            <person name="Numata K."/>
            <person name="Arakawa K."/>
        </authorList>
    </citation>
    <scope>NUCLEOTIDE SEQUENCE</scope>
</reference>
<protein>
    <submittedName>
        <fullName evidence="1">Transposable element Tcb1 transposase</fullName>
    </submittedName>
</protein>
<sequence length="226" mass="26335">MQIISIIAQTHITNDRSAARKSYIKVEQIGDLKYDSCFFVGFFLLRKLFTCSSWKTSNVFEQVSEIDRGRIVVYRDYGLSFREIGQRVGRNQATVMQICHCWMQERTTDHRGRSNSSCCTACEDRRIVRVAVTDRAAPSRTIAQQIQPVTHHSVPARSIRRRFQQSGMSARRPLLRLPLTGNHRRLCCQWCDERRTWTTEWNDIVFSACNIMMVRFEFADTVLRGC</sequence>
<dbReference type="AlphaFoldDB" id="A0A8X6YA84"/>
<dbReference type="OrthoDB" id="6436672at2759"/>
<gene>
    <name evidence="1" type="primary">X975_19738</name>
    <name evidence="1" type="ORF">TNIN_137091</name>
</gene>
<keyword evidence="2" id="KW-1185">Reference proteome</keyword>